<accession>A0A9J6CSC5</accession>
<gene>
    <name evidence="4" type="ORF">PVAND_013776</name>
</gene>
<feature type="transmembrane region" description="Helical" evidence="1">
    <location>
        <begin position="415"/>
        <end position="438"/>
    </location>
</feature>
<evidence type="ECO:0000313" key="4">
    <source>
        <dbReference type="EMBL" id="KAG5684550.1"/>
    </source>
</evidence>
<dbReference type="AlphaFoldDB" id="A0A9J6CSC5"/>
<keyword evidence="1" id="KW-0472">Membrane</keyword>
<dbReference type="Proteomes" id="UP001107558">
    <property type="component" value="Chromosome 1"/>
</dbReference>
<comment type="caution">
    <text evidence="4">The sequence shown here is derived from an EMBL/GenBank/DDBJ whole genome shotgun (WGS) entry which is preliminary data.</text>
</comment>
<keyword evidence="1" id="KW-1133">Transmembrane helix</keyword>
<dbReference type="Pfam" id="PF20146">
    <property type="entry name" value="NRF"/>
    <property type="match status" value="1"/>
</dbReference>
<feature type="chain" id="PRO_5039894882" description="Nose resistant-to-fluoxetine protein N-terminal domain-containing protein" evidence="2">
    <location>
        <begin position="21"/>
        <end position="653"/>
    </location>
</feature>
<dbReference type="PANTHER" id="PTHR11161">
    <property type="entry name" value="O-ACYLTRANSFERASE"/>
    <property type="match status" value="1"/>
</dbReference>
<dbReference type="GO" id="GO:0016747">
    <property type="term" value="F:acyltransferase activity, transferring groups other than amino-acyl groups"/>
    <property type="evidence" value="ECO:0007669"/>
    <property type="project" value="InterPro"/>
</dbReference>
<sequence>MNQSNSLILLLFAIFAVINAQKQLIDHKKIFKVKPQLSQSNNDAVCQNQLAQFAQALSESQEWAVRLVDTWAKIGAGYLSWNTVNLGDFDSCVKFRHENFQGQHCWVTISALPNSTLESDSNDINLKKFANFLRNNKIEYVQNGFCLPASCSVESTVDFLNEHFLLKNDLMALMAECRTNDLAPLGPQSFFSLIALLMIASTIYEILMKHRNEVPNRLYISFSVYTNGSKLFDVTKIKSASSLNCLHGLRAMSIFWIILGHRVLNQHPWGNVIEFIEFSQTAWSAIFSAYHIAVDTFFVMGALLMTWSTLRDCENGNLNILRMIWRRYLRYTPVLAATILIVICFSKYLYSGPYIINEIIDPCVSKWWMALLHIQNYLPQEQMCLNHAWYLSADFQLFLISPFIILLIHKFGKRLLALPTALCLMSIIYILVICFALDARIPTADEDYTGVSVYTRWIYFQTQSRSGPWFIGIILGYILYENREKTIKISNRLNAFMWFLSLSALITVMMLQHAFMLSTGTSTAAHAFYIAIQRNVWAVGLCWIIFACQNVKTGGFIRWFLSLSQWQPISRMGLSMYITGAVYQIYMIYNQRVPLFFNFWNFIPILWSDIVIIIILSVIFYLALEAPPMLVEDYFYKRYQSSKNVATKSGTKL</sequence>
<feature type="transmembrane region" description="Helical" evidence="1">
    <location>
        <begin position="388"/>
        <end position="408"/>
    </location>
</feature>
<dbReference type="PANTHER" id="PTHR11161:SF0">
    <property type="entry name" value="O-ACYLTRANSFERASE LIKE PROTEIN"/>
    <property type="match status" value="1"/>
</dbReference>
<dbReference type="SMART" id="SM00703">
    <property type="entry name" value="NRF"/>
    <property type="match status" value="1"/>
</dbReference>
<protein>
    <recommendedName>
        <fullName evidence="3">Nose resistant-to-fluoxetine protein N-terminal domain-containing protein</fullName>
    </recommendedName>
</protein>
<keyword evidence="2" id="KW-0732">Signal</keyword>
<feature type="transmembrane region" description="Helical" evidence="1">
    <location>
        <begin position="527"/>
        <end position="548"/>
    </location>
</feature>
<keyword evidence="5" id="KW-1185">Reference proteome</keyword>
<dbReference type="InterPro" id="IPR052728">
    <property type="entry name" value="O2_lipid_transport_reg"/>
</dbReference>
<evidence type="ECO:0000259" key="3">
    <source>
        <dbReference type="SMART" id="SM00703"/>
    </source>
</evidence>
<dbReference type="InterPro" id="IPR006621">
    <property type="entry name" value="Nose-resist-to-fluoxetine_N"/>
</dbReference>
<feature type="domain" description="Nose resistant-to-fluoxetine protein N-terminal" evidence="3">
    <location>
        <begin position="43"/>
        <end position="179"/>
    </location>
</feature>
<evidence type="ECO:0000256" key="2">
    <source>
        <dbReference type="SAM" id="SignalP"/>
    </source>
</evidence>
<feature type="transmembrane region" description="Helical" evidence="1">
    <location>
        <begin position="328"/>
        <end position="350"/>
    </location>
</feature>
<feature type="transmembrane region" description="Helical" evidence="1">
    <location>
        <begin position="492"/>
        <end position="515"/>
    </location>
</feature>
<proteinExistence type="predicted"/>
<feature type="transmembrane region" description="Helical" evidence="1">
    <location>
        <begin position="458"/>
        <end position="480"/>
    </location>
</feature>
<organism evidence="4 5">
    <name type="scientific">Polypedilum vanderplanki</name>
    <name type="common">Sleeping chironomid midge</name>
    <dbReference type="NCBI Taxonomy" id="319348"/>
    <lineage>
        <taxon>Eukaryota</taxon>
        <taxon>Metazoa</taxon>
        <taxon>Ecdysozoa</taxon>
        <taxon>Arthropoda</taxon>
        <taxon>Hexapoda</taxon>
        <taxon>Insecta</taxon>
        <taxon>Pterygota</taxon>
        <taxon>Neoptera</taxon>
        <taxon>Endopterygota</taxon>
        <taxon>Diptera</taxon>
        <taxon>Nematocera</taxon>
        <taxon>Chironomoidea</taxon>
        <taxon>Chironomidae</taxon>
        <taxon>Chironominae</taxon>
        <taxon>Polypedilum</taxon>
        <taxon>Polypedilum</taxon>
    </lineage>
</organism>
<evidence type="ECO:0000313" key="5">
    <source>
        <dbReference type="Proteomes" id="UP001107558"/>
    </source>
</evidence>
<dbReference type="Pfam" id="PF01757">
    <property type="entry name" value="Acyl_transf_3"/>
    <property type="match status" value="1"/>
</dbReference>
<name>A0A9J6CSC5_POLVA</name>
<dbReference type="EMBL" id="JADBJN010000001">
    <property type="protein sequence ID" value="KAG5684550.1"/>
    <property type="molecule type" value="Genomic_DNA"/>
</dbReference>
<keyword evidence="1" id="KW-0812">Transmembrane</keyword>
<evidence type="ECO:0000256" key="1">
    <source>
        <dbReference type="SAM" id="Phobius"/>
    </source>
</evidence>
<dbReference type="InterPro" id="IPR002656">
    <property type="entry name" value="Acyl_transf_3_dom"/>
</dbReference>
<feature type="transmembrane region" description="Helical" evidence="1">
    <location>
        <begin position="284"/>
        <end position="307"/>
    </location>
</feature>
<reference evidence="4" key="1">
    <citation type="submission" date="2021-03" db="EMBL/GenBank/DDBJ databases">
        <title>Chromosome level genome of the anhydrobiotic midge Polypedilum vanderplanki.</title>
        <authorList>
            <person name="Yoshida Y."/>
            <person name="Kikawada T."/>
            <person name="Gusev O."/>
        </authorList>
    </citation>
    <scope>NUCLEOTIDE SEQUENCE</scope>
    <source>
        <strain evidence="4">NIAS01</strain>
        <tissue evidence="4">Whole body or cell culture</tissue>
    </source>
</reference>
<feature type="transmembrane region" description="Helical" evidence="1">
    <location>
        <begin position="245"/>
        <end position="264"/>
    </location>
</feature>
<feature type="transmembrane region" description="Helical" evidence="1">
    <location>
        <begin position="569"/>
        <end position="589"/>
    </location>
</feature>
<dbReference type="OrthoDB" id="118951at2759"/>
<feature type="signal peptide" evidence="2">
    <location>
        <begin position="1"/>
        <end position="20"/>
    </location>
</feature>
<feature type="transmembrane region" description="Helical" evidence="1">
    <location>
        <begin position="189"/>
        <end position="207"/>
    </location>
</feature>
<feature type="transmembrane region" description="Helical" evidence="1">
    <location>
        <begin position="601"/>
        <end position="624"/>
    </location>
</feature>